<protein>
    <submittedName>
        <fullName evidence="2">Uncharacterized protein</fullName>
    </submittedName>
</protein>
<evidence type="ECO:0000313" key="2">
    <source>
        <dbReference type="EMBL" id="KAL0451547.1"/>
    </source>
</evidence>
<dbReference type="PANTHER" id="PTHR46250">
    <property type="entry name" value="MYB/SANT-LIKE DNA-BINDING DOMAIN PROTEIN-RELATED"/>
    <property type="match status" value="1"/>
</dbReference>
<sequence length="110" mass="12207">MDSDAQGTGYVNNLDDEGSSRPKRRGGNKERTAPRRTWTILEEEGLINGLKSLASNGWKCDNGFQNGYLPQLEAHMNRAFPQSHIKAEPHIISQATCMEKAILDPGHTDD</sequence>
<reference evidence="2" key="1">
    <citation type="submission" date="2020-06" db="EMBL/GenBank/DDBJ databases">
        <authorList>
            <person name="Li T."/>
            <person name="Hu X."/>
            <person name="Zhang T."/>
            <person name="Song X."/>
            <person name="Zhang H."/>
            <person name="Dai N."/>
            <person name="Sheng W."/>
            <person name="Hou X."/>
            <person name="Wei L."/>
        </authorList>
    </citation>
    <scope>NUCLEOTIDE SEQUENCE</scope>
    <source>
        <strain evidence="2">KEN1</strain>
        <tissue evidence="2">Leaf</tissue>
    </source>
</reference>
<evidence type="ECO:0000256" key="1">
    <source>
        <dbReference type="SAM" id="MobiDB-lite"/>
    </source>
</evidence>
<feature type="compositionally biased region" description="Polar residues" evidence="1">
    <location>
        <begin position="1"/>
        <end position="11"/>
    </location>
</feature>
<gene>
    <name evidence="2" type="ORF">Slati_1132800</name>
</gene>
<proteinExistence type="predicted"/>
<dbReference type="PANTHER" id="PTHR46250:SF15">
    <property type="entry name" value="OS01G0523800 PROTEIN"/>
    <property type="match status" value="1"/>
</dbReference>
<feature type="region of interest" description="Disordered" evidence="1">
    <location>
        <begin position="1"/>
        <end position="36"/>
    </location>
</feature>
<name>A0AAW2XFF2_9LAMI</name>
<accession>A0AAW2XFF2</accession>
<comment type="caution">
    <text evidence="2">The sequence shown here is derived from an EMBL/GenBank/DDBJ whole genome shotgun (WGS) entry which is preliminary data.</text>
</comment>
<dbReference type="AlphaFoldDB" id="A0AAW2XFF2"/>
<dbReference type="EMBL" id="JACGWN010000004">
    <property type="protein sequence ID" value="KAL0451547.1"/>
    <property type="molecule type" value="Genomic_DNA"/>
</dbReference>
<organism evidence="2">
    <name type="scientific">Sesamum latifolium</name>
    <dbReference type="NCBI Taxonomy" id="2727402"/>
    <lineage>
        <taxon>Eukaryota</taxon>
        <taxon>Viridiplantae</taxon>
        <taxon>Streptophyta</taxon>
        <taxon>Embryophyta</taxon>
        <taxon>Tracheophyta</taxon>
        <taxon>Spermatophyta</taxon>
        <taxon>Magnoliopsida</taxon>
        <taxon>eudicotyledons</taxon>
        <taxon>Gunneridae</taxon>
        <taxon>Pentapetalae</taxon>
        <taxon>asterids</taxon>
        <taxon>lamiids</taxon>
        <taxon>Lamiales</taxon>
        <taxon>Pedaliaceae</taxon>
        <taxon>Sesamum</taxon>
    </lineage>
</organism>
<reference evidence="2" key="2">
    <citation type="journal article" date="2024" name="Plant">
        <title>Genomic evolution and insights into agronomic trait innovations of Sesamum species.</title>
        <authorList>
            <person name="Miao H."/>
            <person name="Wang L."/>
            <person name="Qu L."/>
            <person name="Liu H."/>
            <person name="Sun Y."/>
            <person name="Le M."/>
            <person name="Wang Q."/>
            <person name="Wei S."/>
            <person name="Zheng Y."/>
            <person name="Lin W."/>
            <person name="Duan Y."/>
            <person name="Cao H."/>
            <person name="Xiong S."/>
            <person name="Wang X."/>
            <person name="Wei L."/>
            <person name="Li C."/>
            <person name="Ma Q."/>
            <person name="Ju M."/>
            <person name="Zhao R."/>
            <person name="Li G."/>
            <person name="Mu C."/>
            <person name="Tian Q."/>
            <person name="Mei H."/>
            <person name="Zhang T."/>
            <person name="Gao T."/>
            <person name="Zhang H."/>
        </authorList>
    </citation>
    <scope>NUCLEOTIDE SEQUENCE</scope>
    <source>
        <strain evidence="2">KEN1</strain>
    </source>
</reference>